<comment type="caution">
    <text evidence="1">The sequence shown here is derived from an EMBL/GenBank/DDBJ whole genome shotgun (WGS) entry which is preliminary data.</text>
</comment>
<evidence type="ECO:0000313" key="2">
    <source>
        <dbReference type="Proteomes" id="UP001197795"/>
    </source>
</evidence>
<dbReference type="SFLD" id="SFLDG01129">
    <property type="entry name" value="C1.5:_HAD__Beta-PGM__Phosphata"/>
    <property type="match status" value="1"/>
</dbReference>
<dbReference type="InterPro" id="IPR006439">
    <property type="entry name" value="HAD-SF_hydro_IA"/>
</dbReference>
<dbReference type="EMBL" id="JAJEPV010000002">
    <property type="protein sequence ID" value="MCC2118259.1"/>
    <property type="molecule type" value="Genomic_DNA"/>
</dbReference>
<organism evidence="1 2">
    <name type="scientific">Waltera acetigignens</name>
    <dbReference type="NCBI Taxonomy" id="2981769"/>
    <lineage>
        <taxon>Bacteria</taxon>
        <taxon>Bacillati</taxon>
        <taxon>Bacillota</taxon>
        <taxon>Clostridia</taxon>
        <taxon>Lachnospirales</taxon>
        <taxon>Lachnospiraceae</taxon>
        <taxon>Waltera</taxon>
    </lineage>
</organism>
<dbReference type="AlphaFoldDB" id="A0AAE3D7H4"/>
<keyword evidence="1" id="KW-0378">Hydrolase</keyword>
<dbReference type="RefSeq" id="WP_227732025.1">
    <property type="nucleotide sequence ID" value="NZ_JAJEPV010000002.1"/>
</dbReference>
<dbReference type="Proteomes" id="UP001197795">
    <property type="component" value="Unassembled WGS sequence"/>
</dbReference>
<dbReference type="PANTHER" id="PTHR18901">
    <property type="entry name" value="2-DEOXYGLUCOSE-6-PHOSPHATE PHOSPHATASE 2"/>
    <property type="match status" value="1"/>
</dbReference>
<gene>
    <name evidence="1" type="ORF">LKD75_01400</name>
</gene>
<dbReference type="SUPFAM" id="SSF56784">
    <property type="entry name" value="HAD-like"/>
    <property type="match status" value="1"/>
</dbReference>
<name>A0AAE3D7H4_9FIRM</name>
<sequence>MNVIFDMDGLMFDTEKVFIMAWDYAGEKMGIGKAGYMVYKTLGMNIVSSYNVWKEEFGDRYNQEELRKYTKDFLQNYYSGNKVPVKKGLYNLLSYLKDNDCNMAVASSSPRWEVEKHLKDAGIYDYFTGIVCGDMVQNSKPNPEIYLKACELLGANPAECYALEDSKNGLLSAYKAGCKTIMIPDLWQPDDEILSIIAGKYEDLDEVKDAFERFQI</sequence>
<evidence type="ECO:0000313" key="1">
    <source>
        <dbReference type="EMBL" id="MCC2118259.1"/>
    </source>
</evidence>
<dbReference type="Gene3D" id="1.10.150.240">
    <property type="entry name" value="Putative phosphatase, domain 2"/>
    <property type="match status" value="1"/>
</dbReference>
<dbReference type="NCBIfam" id="TIGR01509">
    <property type="entry name" value="HAD-SF-IA-v3"/>
    <property type="match status" value="1"/>
</dbReference>
<dbReference type="Gene3D" id="3.40.50.1000">
    <property type="entry name" value="HAD superfamily/HAD-like"/>
    <property type="match status" value="1"/>
</dbReference>
<dbReference type="GO" id="GO:0016787">
    <property type="term" value="F:hydrolase activity"/>
    <property type="evidence" value="ECO:0007669"/>
    <property type="project" value="UniProtKB-KW"/>
</dbReference>
<reference evidence="1 2" key="1">
    <citation type="submission" date="2021-10" db="EMBL/GenBank/DDBJ databases">
        <title>Anaerobic single-cell dispensing facilitates the cultivation of human gut bacteria.</title>
        <authorList>
            <person name="Afrizal A."/>
        </authorList>
    </citation>
    <scope>NUCLEOTIDE SEQUENCE [LARGE SCALE GENOMIC DNA]</scope>
    <source>
        <strain evidence="1 2">CLA-AA-H273</strain>
    </source>
</reference>
<dbReference type="PANTHER" id="PTHR18901:SF38">
    <property type="entry name" value="PSEUDOURIDINE-5'-PHOSPHATASE"/>
    <property type="match status" value="1"/>
</dbReference>
<dbReference type="InterPro" id="IPR041492">
    <property type="entry name" value="HAD_2"/>
</dbReference>
<dbReference type="InterPro" id="IPR036412">
    <property type="entry name" value="HAD-like_sf"/>
</dbReference>
<protein>
    <submittedName>
        <fullName evidence="1">HAD-IA family hydrolase</fullName>
    </submittedName>
</protein>
<dbReference type="InterPro" id="IPR023214">
    <property type="entry name" value="HAD_sf"/>
</dbReference>
<accession>A0AAE3D7H4</accession>
<keyword evidence="2" id="KW-1185">Reference proteome</keyword>
<proteinExistence type="predicted"/>
<dbReference type="InterPro" id="IPR023198">
    <property type="entry name" value="PGP-like_dom2"/>
</dbReference>
<dbReference type="Pfam" id="PF13419">
    <property type="entry name" value="HAD_2"/>
    <property type="match status" value="1"/>
</dbReference>
<dbReference type="SFLD" id="SFLDS00003">
    <property type="entry name" value="Haloacid_Dehalogenase"/>
    <property type="match status" value="1"/>
</dbReference>
<dbReference type="NCBIfam" id="TIGR01549">
    <property type="entry name" value="HAD-SF-IA-v1"/>
    <property type="match status" value="1"/>
</dbReference>